<dbReference type="Proteomes" id="UP001627284">
    <property type="component" value="Unassembled WGS sequence"/>
</dbReference>
<reference evidence="1 2" key="1">
    <citation type="submission" date="2024-05" db="EMBL/GenBank/DDBJ databases">
        <title>De novo assembly of an allotetraploid wild potato.</title>
        <authorList>
            <person name="Hosaka A.J."/>
        </authorList>
    </citation>
    <scope>NUCLEOTIDE SEQUENCE [LARGE SCALE GENOMIC DNA]</scope>
    <source>
        <tissue evidence="1">Young leaves</tissue>
    </source>
</reference>
<protein>
    <submittedName>
        <fullName evidence="1">Uncharacterized protein</fullName>
    </submittedName>
</protein>
<comment type="caution">
    <text evidence="1">The sequence shown here is derived from an EMBL/GenBank/DDBJ whole genome shotgun (WGS) entry which is preliminary data.</text>
</comment>
<keyword evidence="2" id="KW-1185">Reference proteome</keyword>
<feature type="non-terminal residue" evidence="1">
    <location>
        <position position="1"/>
    </location>
</feature>
<accession>A0ABD2R8K0</accession>
<gene>
    <name evidence="1" type="ORF">AABB24_035517</name>
</gene>
<dbReference type="EMBL" id="JBJKTR010000021">
    <property type="protein sequence ID" value="KAL3327883.1"/>
    <property type="molecule type" value="Genomic_DNA"/>
</dbReference>
<organism evidence="1 2">
    <name type="scientific">Solanum stoloniferum</name>
    <dbReference type="NCBI Taxonomy" id="62892"/>
    <lineage>
        <taxon>Eukaryota</taxon>
        <taxon>Viridiplantae</taxon>
        <taxon>Streptophyta</taxon>
        <taxon>Embryophyta</taxon>
        <taxon>Tracheophyta</taxon>
        <taxon>Spermatophyta</taxon>
        <taxon>Magnoliopsida</taxon>
        <taxon>eudicotyledons</taxon>
        <taxon>Gunneridae</taxon>
        <taxon>Pentapetalae</taxon>
        <taxon>asterids</taxon>
        <taxon>lamiids</taxon>
        <taxon>Solanales</taxon>
        <taxon>Solanaceae</taxon>
        <taxon>Solanoideae</taxon>
        <taxon>Solaneae</taxon>
        <taxon>Solanum</taxon>
    </lineage>
</organism>
<dbReference type="AlphaFoldDB" id="A0ABD2R8K0"/>
<proteinExistence type="predicted"/>
<evidence type="ECO:0000313" key="2">
    <source>
        <dbReference type="Proteomes" id="UP001627284"/>
    </source>
</evidence>
<evidence type="ECO:0000313" key="1">
    <source>
        <dbReference type="EMBL" id="KAL3327883.1"/>
    </source>
</evidence>
<sequence length="106" mass="12160">DPFLFLLHKKPQNTTTTIPKTTPAASLPQDADLHQIVRKSHQFAANCRVAGTTPPTPFSFFFFSSTTTREQRPQSLTIYKRQQLPSRPACHNHQLQSFFRISWDFG</sequence>
<name>A0ABD2R8K0_9SOLN</name>